<dbReference type="InterPro" id="IPR013154">
    <property type="entry name" value="ADH-like_N"/>
</dbReference>
<keyword evidence="2" id="KW-0560">Oxidoreductase</keyword>
<keyword evidence="3" id="KW-1185">Reference proteome</keyword>
<dbReference type="InterPro" id="IPR051397">
    <property type="entry name" value="Zn-ADH-like_protein"/>
</dbReference>
<organism evidence="2 3">
    <name type="scientific">Williamsia marianensis</name>
    <dbReference type="NCBI Taxonomy" id="85044"/>
    <lineage>
        <taxon>Bacteria</taxon>
        <taxon>Bacillati</taxon>
        <taxon>Actinomycetota</taxon>
        <taxon>Actinomycetes</taxon>
        <taxon>Mycobacteriales</taxon>
        <taxon>Nocardiaceae</taxon>
        <taxon>Williamsia</taxon>
    </lineage>
</organism>
<dbReference type="CDD" id="cd08241">
    <property type="entry name" value="QOR1"/>
    <property type="match status" value="1"/>
</dbReference>
<dbReference type="Proteomes" id="UP001185792">
    <property type="component" value="Unassembled WGS sequence"/>
</dbReference>
<dbReference type="Pfam" id="PF00107">
    <property type="entry name" value="ADH_zinc_N"/>
    <property type="match status" value="1"/>
</dbReference>
<dbReference type="InterPro" id="IPR036291">
    <property type="entry name" value="NAD(P)-bd_dom_sf"/>
</dbReference>
<dbReference type="Gene3D" id="3.40.50.720">
    <property type="entry name" value="NAD(P)-binding Rossmann-like Domain"/>
    <property type="match status" value="1"/>
</dbReference>
<dbReference type="SMART" id="SM00829">
    <property type="entry name" value="PKS_ER"/>
    <property type="match status" value="1"/>
</dbReference>
<protein>
    <submittedName>
        <fullName evidence="2">NADPH:quinone oxidoreductase family protein</fullName>
        <ecNumber evidence="2">1.-.-.-</ecNumber>
    </submittedName>
</protein>
<reference evidence="2 3" key="1">
    <citation type="submission" date="2023-10" db="EMBL/GenBank/DDBJ databases">
        <title>Development of a sustainable strategy for remediation of hydrocarbon-contaminated territories based on the waste exchange concept.</title>
        <authorList>
            <person name="Krivoruchko A."/>
        </authorList>
    </citation>
    <scope>NUCLEOTIDE SEQUENCE [LARGE SCALE GENOMIC DNA]</scope>
    <source>
        <strain evidence="2 3">IEGM 1236</strain>
    </source>
</reference>
<comment type="caution">
    <text evidence="2">The sequence shown here is derived from an EMBL/GenBank/DDBJ whole genome shotgun (WGS) entry which is preliminary data.</text>
</comment>
<accession>A0ABU4F2M1</accession>
<feature type="domain" description="Enoyl reductase (ER)" evidence="1">
    <location>
        <begin position="10"/>
        <end position="320"/>
    </location>
</feature>
<dbReference type="PANTHER" id="PTHR43677">
    <property type="entry name" value="SHORT-CHAIN DEHYDROGENASE/REDUCTASE"/>
    <property type="match status" value="1"/>
</dbReference>
<gene>
    <name evidence="2" type="ORF">R4198_22365</name>
</gene>
<dbReference type="EMBL" id="JAWLUM010000004">
    <property type="protein sequence ID" value="MDV7136451.1"/>
    <property type="molecule type" value="Genomic_DNA"/>
</dbReference>
<evidence type="ECO:0000259" key="1">
    <source>
        <dbReference type="SMART" id="SM00829"/>
    </source>
</evidence>
<dbReference type="PANTHER" id="PTHR43677:SF4">
    <property type="entry name" value="QUINONE OXIDOREDUCTASE-LIKE PROTEIN 2"/>
    <property type="match status" value="1"/>
</dbReference>
<dbReference type="Gene3D" id="3.90.180.10">
    <property type="entry name" value="Medium-chain alcohol dehydrogenases, catalytic domain"/>
    <property type="match status" value="1"/>
</dbReference>
<dbReference type="InterPro" id="IPR011032">
    <property type="entry name" value="GroES-like_sf"/>
</dbReference>
<name>A0ABU4F2M1_WILMA</name>
<dbReference type="GO" id="GO:0016491">
    <property type="term" value="F:oxidoreductase activity"/>
    <property type="evidence" value="ECO:0007669"/>
    <property type="project" value="UniProtKB-KW"/>
</dbReference>
<dbReference type="RefSeq" id="WP_317714455.1">
    <property type="nucleotide sequence ID" value="NZ_JAWLUM010000004.1"/>
</dbReference>
<proteinExistence type="predicted"/>
<dbReference type="InterPro" id="IPR020843">
    <property type="entry name" value="ER"/>
</dbReference>
<sequence>MRAAICRGYGPPEVIEIGDFANPVAADGDVVVAVRSAAVNFPDVLSMADEYQRSTPLPYIPGSEFAGHVVSGGADHGFADGDRVYGTIHSGAFAEYVTLPVTRLQRMPDSVDFDAAAGFGVAYTTAYHALRTASELRSGDWVVVLGAAGGVGLATVDLARHFGARVIAAASGDDKLALCLQRGAEAAIDYRTDDLRRRIKAITGEGAHVVVDPVGGPASESALRALRRGGTFVTVGYASGEIPAIPLNLVLLKGITITSVDIGTMTIHHPEVEKQGRAELHRLFAAGALTPYVHEVYPLAETAAALRHVADRKALGKVIIRP</sequence>
<dbReference type="SUPFAM" id="SSF51735">
    <property type="entry name" value="NAD(P)-binding Rossmann-fold domains"/>
    <property type="match status" value="1"/>
</dbReference>
<dbReference type="InterPro" id="IPR013149">
    <property type="entry name" value="ADH-like_C"/>
</dbReference>
<dbReference type="SUPFAM" id="SSF50129">
    <property type="entry name" value="GroES-like"/>
    <property type="match status" value="1"/>
</dbReference>
<dbReference type="EC" id="1.-.-.-" evidence="2"/>
<evidence type="ECO:0000313" key="3">
    <source>
        <dbReference type="Proteomes" id="UP001185792"/>
    </source>
</evidence>
<dbReference type="Pfam" id="PF08240">
    <property type="entry name" value="ADH_N"/>
    <property type="match status" value="1"/>
</dbReference>
<evidence type="ECO:0000313" key="2">
    <source>
        <dbReference type="EMBL" id="MDV7136451.1"/>
    </source>
</evidence>